<dbReference type="NCBIfam" id="NF005559">
    <property type="entry name" value="PRK07231.1"/>
    <property type="match status" value="1"/>
</dbReference>
<dbReference type="GO" id="GO:0008202">
    <property type="term" value="P:steroid metabolic process"/>
    <property type="evidence" value="ECO:0007669"/>
    <property type="project" value="UniProtKB-KW"/>
</dbReference>
<comment type="caution">
    <text evidence="12">The sequence shown here is derived from an EMBL/GenBank/DDBJ whole genome shotgun (WGS) entry which is preliminary data.</text>
</comment>
<dbReference type="EMBL" id="JACOPQ010000016">
    <property type="protein sequence ID" value="MBC5738523.1"/>
    <property type="molecule type" value="Genomic_DNA"/>
</dbReference>
<evidence type="ECO:0000313" key="13">
    <source>
        <dbReference type="Proteomes" id="UP000607645"/>
    </source>
</evidence>
<gene>
    <name evidence="12" type="primary">fabG</name>
    <name evidence="12" type="ORF">H8S62_16035</name>
</gene>
<accession>A0A8J6JEC3</accession>
<feature type="binding site" evidence="9">
    <location>
        <position position="189"/>
    </location>
    <ligand>
        <name>NADP(+)</name>
        <dbReference type="ChEBI" id="CHEBI:58349"/>
    </ligand>
</feature>
<keyword evidence="10" id="KW-0276">Fatty acid metabolism</keyword>
<dbReference type="Gene3D" id="3.40.50.720">
    <property type="entry name" value="NAD(P)-binding Rossmann-like Domain"/>
    <property type="match status" value="1"/>
</dbReference>
<dbReference type="GO" id="GO:0051287">
    <property type="term" value="F:NAD binding"/>
    <property type="evidence" value="ECO:0007669"/>
    <property type="project" value="UniProtKB-UniRule"/>
</dbReference>
<dbReference type="InterPro" id="IPR020904">
    <property type="entry name" value="Sc_DH/Rdtase_CS"/>
</dbReference>
<dbReference type="InterPro" id="IPR011284">
    <property type="entry name" value="3oxo_ACP_reduc"/>
</dbReference>
<evidence type="ECO:0000256" key="9">
    <source>
        <dbReference type="PIRSR" id="PIRSR611284-2"/>
    </source>
</evidence>
<dbReference type="PRINTS" id="PR00080">
    <property type="entry name" value="SDRFAMILY"/>
</dbReference>
<dbReference type="SMART" id="SM00822">
    <property type="entry name" value="PKS_KR"/>
    <property type="match status" value="1"/>
</dbReference>
<evidence type="ECO:0000256" key="5">
    <source>
        <dbReference type="ARBA" id="ARBA00023002"/>
    </source>
</evidence>
<dbReference type="InterPro" id="IPR002347">
    <property type="entry name" value="SDR_fam"/>
</dbReference>
<dbReference type="InterPro" id="IPR036291">
    <property type="entry name" value="NAD(P)-bd_dom_sf"/>
</dbReference>
<dbReference type="AlphaFoldDB" id="A0A8J6JEC3"/>
<proteinExistence type="inferred from homology"/>
<feature type="binding site" evidence="9">
    <location>
        <begin position="13"/>
        <end position="16"/>
    </location>
    <ligand>
        <name>NADP(+)</name>
        <dbReference type="ChEBI" id="CHEBI:58349"/>
    </ligand>
</feature>
<dbReference type="GO" id="GO:0004316">
    <property type="term" value="F:3-oxoacyl-[acyl-carrier-protein] reductase (NADPH) activity"/>
    <property type="evidence" value="ECO:0007669"/>
    <property type="project" value="UniProtKB-UniRule"/>
</dbReference>
<dbReference type="InterPro" id="IPR057326">
    <property type="entry name" value="KR_dom"/>
</dbReference>
<dbReference type="PANTHER" id="PTHR42879:SF2">
    <property type="entry name" value="3-OXOACYL-[ACYL-CARRIER-PROTEIN] REDUCTASE FABG"/>
    <property type="match status" value="1"/>
</dbReference>
<protein>
    <recommendedName>
        <fullName evidence="3 10">3-oxoacyl-[acyl-carrier-protein] reductase</fullName>
        <ecNumber evidence="3 10">1.1.1.100</ecNumber>
    </recommendedName>
</protein>
<feature type="binding site" evidence="9">
    <location>
        <begin position="156"/>
        <end position="160"/>
    </location>
    <ligand>
        <name>NADP(+)</name>
        <dbReference type="ChEBI" id="CHEBI:58349"/>
    </ligand>
</feature>
<comment type="catalytic activity">
    <reaction evidence="7 10">
        <text>a (3R)-hydroxyacyl-[ACP] + NADP(+) = a 3-oxoacyl-[ACP] + NADPH + H(+)</text>
        <dbReference type="Rhea" id="RHEA:17397"/>
        <dbReference type="Rhea" id="RHEA-COMP:9916"/>
        <dbReference type="Rhea" id="RHEA-COMP:9945"/>
        <dbReference type="ChEBI" id="CHEBI:15378"/>
        <dbReference type="ChEBI" id="CHEBI:57783"/>
        <dbReference type="ChEBI" id="CHEBI:58349"/>
        <dbReference type="ChEBI" id="CHEBI:78776"/>
        <dbReference type="ChEBI" id="CHEBI:78827"/>
        <dbReference type="EC" id="1.1.1.100"/>
    </reaction>
</comment>
<evidence type="ECO:0000256" key="8">
    <source>
        <dbReference type="PIRSR" id="PIRSR611284-1"/>
    </source>
</evidence>
<dbReference type="Proteomes" id="UP000607645">
    <property type="component" value="Unassembled WGS sequence"/>
</dbReference>
<dbReference type="PRINTS" id="PR00081">
    <property type="entry name" value="GDHRDH"/>
</dbReference>
<sequence length="245" mass="25047">MSVLTGRTAVVTGGSRGIGRAIALKLASLGANVAIVYAGRTDAAQAVCGELECLGVKALACQCDVADFAAVKETVGAVKAGFGTIDILVNNAGITRDGLIAMMGEEAFDAVLDANLKGAFNLIRHCTPIFMRQRRGKIINISSVVGLSGNSGQANYSASKAGLIGLTKSVAKELSSRGVCCNAIAPGLIQTEMTRDLEGSPLLSAIPLGRAGQPEEVAELAAFLASPASDYITGEVIRIDGGMCM</sequence>
<dbReference type="GO" id="GO:0006633">
    <property type="term" value="P:fatty acid biosynthetic process"/>
    <property type="evidence" value="ECO:0007669"/>
    <property type="project" value="UniProtKB-UniPathway"/>
</dbReference>
<evidence type="ECO:0000256" key="7">
    <source>
        <dbReference type="ARBA" id="ARBA00048508"/>
    </source>
</evidence>
<reference evidence="12" key="1">
    <citation type="submission" date="2020-08" db="EMBL/GenBank/DDBJ databases">
        <title>Genome public.</title>
        <authorList>
            <person name="Liu C."/>
            <person name="Sun Q."/>
        </authorList>
    </citation>
    <scope>NUCLEOTIDE SEQUENCE</scope>
    <source>
        <strain evidence="12">NSJ-52</strain>
    </source>
</reference>
<feature type="active site" description="Proton acceptor" evidence="8">
    <location>
        <position position="156"/>
    </location>
</feature>
<dbReference type="EC" id="1.1.1.100" evidence="3 10"/>
<evidence type="ECO:0000256" key="10">
    <source>
        <dbReference type="RuleBase" id="RU366074"/>
    </source>
</evidence>
<evidence type="ECO:0000256" key="2">
    <source>
        <dbReference type="ARBA" id="ARBA00006484"/>
    </source>
</evidence>
<comment type="similarity">
    <text evidence="2 10">Belongs to the short-chain dehydrogenases/reductases (SDR) family.</text>
</comment>
<keyword evidence="10" id="KW-0275">Fatty acid biosynthesis</keyword>
<dbReference type="SUPFAM" id="SSF51735">
    <property type="entry name" value="NAD(P)-binding Rossmann-fold domains"/>
    <property type="match status" value="1"/>
</dbReference>
<dbReference type="CDD" id="cd05333">
    <property type="entry name" value="BKR_SDR_c"/>
    <property type="match status" value="1"/>
</dbReference>
<dbReference type="UniPathway" id="UPA00094"/>
<feature type="binding site" evidence="9">
    <location>
        <position position="91"/>
    </location>
    <ligand>
        <name>NADP(+)</name>
        <dbReference type="ChEBI" id="CHEBI:58349"/>
    </ligand>
</feature>
<keyword evidence="10" id="KW-0444">Lipid biosynthesis</keyword>
<evidence type="ECO:0000256" key="3">
    <source>
        <dbReference type="ARBA" id="ARBA00012948"/>
    </source>
</evidence>
<keyword evidence="4 9" id="KW-0521">NADP</keyword>
<keyword evidence="6" id="KW-0753">Steroid metabolism</keyword>
<name>A0A8J6JEC3_9FIRM</name>
<evidence type="ECO:0000256" key="1">
    <source>
        <dbReference type="ARBA" id="ARBA00005194"/>
    </source>
</evidence>
<evidence type="ECO:0000259" key="11">
    <source>
        <dbReference type="SMART" id="SM00822"/>
    </source>
</evidence>
<comment type="function">
    <text evidence="10">Catalyzes the NADPH-dependent reduction of beta-ketoacyl-ACP substrates to beta-hydroxyacyl-ACP products, the first reductive step in the elongation cycle of fatty acid biosynthesis.</text>
</comment>
<organism evidence="12 13">
    <name type="scientific">Lawsonibacter faecis</name>
    <dbReference type="NCBI Taxonomy" id="2763052"/>
    <lineage>
        <taxon>Bacteria</taxon>
        <taxon>Bacillati</taxon>
        <taxon>Bacillota</taxon>
        <taxon>Clostridia</taxon>
        <taxon>Eubacteriales</taxon>
        <taxon>Oscillospiraceae</taxon>
        <taxon>Lawsonibacter</taxon>
    </lineage>
</organism>
<keyword evidence="5 10" id="KW-0560">Oxidoreductase</keyword>
<evidence type="ECO:0000256" key="4">
    <source>
        <dbReference type="ARBA" id="ARBA00022857"/>
    </source>
</evidence>
<evidence type="ECO:0000313" key="12">
    <source>
        <dbReference type="EMBL" id="MBC5738523.1"/>
    </source>
</evidence>
<keyword evidence="10" id="KW-0443">Lipid metabolism</keyword>
<dbReference type="Pfam" id="PF13561">
    <property type="entry name" value="adh_short_C2"/>
    <property type="match status" value="1"/>
</dbReference>
<feature type="domain" description="Ketoreductase" evidence="11">
    <location>
        <begin position="7"/>
        <end position="192"/>
    </location>
</feature>
<dbReference type="PROSITE" id="PS00061">
    <property type="entry name" value="ADH_SHORT"/>
    <property type="match status" value="1"/>
</dbReference>
<comment type="pathway">
    <text evidence="1 10">Lipid metabolism; fatty acid biosynthesis.</text>
</comment>
<dbReference type="NCBIfam" id="NF009466">
    <property type="entry name" value="PRK12826.1-2"/>
    <property type="match status" value="1"/>
</dbReference>
<keyword evidence="13" id="KW-1185">Reference proteome</keyword>
<comment type="subunit">
    <text evidence="10">Homotetramer.</text>
</comment>
<dbReference type="InterPro" id="IPR050259">
    <property type="entry name" value="SDR"/>
</dbReference>
<evidence type="ECO:0000256" key="6">
    <source>
        <dbReference type="ARBA" id="ARBA00023221"/>
    </source>
</evidence>
<dbReference type="PANTHER" id="PTHR42879">
    <property type="entry name" value="3-OXOACYL-(ACYL-CARRIER-PROTEIN) REDUCTASE"/>
    <property type="match status" value="1"/>
</dbReference>
<dbReference type="FunFam" id="3.40.50.720:FF:000115">
    <property type="entry name" value="3-oxoacyl-[acyl-carrier-protein] reductase FabG"/>
    <property type="match status" value="1"/>
</dbReference>
<dbReference type="NCBIfam" id="TIGR01830">
    <property type="entry name" value="3oxo_ACP_reduc"/>
    <property type="match status" value="1"/>
</dbReference>
<dbReference type="RefSeq" id="WP_186920262.1">
    <property type="nucleotide sequence ID" value="NZ_JACOPQ010000016.1"/>
</dbReference>